<evidence type="ECO:0000313" key="1">
    <source>
        <dbReference type="EMBL" id="MDQ0316394.1"/>
    </source>
</evidence>
<protein>
    <submittedName>
        <fullName evidence="1">Septal ring factor EnvC (AmiA/AmiB activator)</fullName>
    </submittedName>
</protein>
<proteinExistence type="predicted"/>
<comment type="caution">
    <text evidence="1">The sequence shown here is derived from an EMBL/GenBank/DDBJ whole genome shotgun (WGS) entry which is preliminary data.</text>
</comment>
<gene>
    <name evidence="1" type="ORF">J2S73_002851</name>
</gene>
<dbReference type="Proteomes" id="UP001229244">
    <property type="component" value="Unassembled WGS sequence"/>
</dbReference>
<dbReference type="EMBL" id="JAUSUL010000002">
    <property type="protein sequence ID" value="MDQ0316394.1"/>
    <property type="molecule type" value="Genomic_DNA"/>
</dbReference>
<keyword evidence="2" id="KW-1185">Reference proteome</keyword>
<evidence type="ECO:0000313" key="2">
    <source>
        <dbReference type="Proteomes" id="UP001229244"/>
    </source>
</evidence>
<name>A0AAE4AV67_9HYPH</name>
<dbReference type="RefSeq" id="WP_306886214.1">
    <property type="nucleotide sequence ID" value="NZ_JAUSUL010000002.1"/>
</dbReference>
<organism evidence="1 2">
    <name type="scientific">Amorphus orientalis</name>
    <dbReference type="NCBI Taxonomy" id="649198"/>
    <lineage>
        <taxon>Bacteria</taxon>
        <taxon>Pseudomonadati</taxon>
        <taxon>Pseudomonadota</taxon>
        <taxon>Alphaproteobacteria</taxon>
        <taxon>Hyphomicrobiales</taxon>
        <taxon>Amorphaceae</taxon>
        <taxon>Amorphus</taxon>
    </lineage>
</organism>
<accession>A0AAE4AV67</accession>
<sequence length="102" mass="11354">MIGGDQDPSERRAAGVIRWERFITFALIAQTVAAIWYAAQLDAQVKQNAADIATLSERLDSSYSVSISREQLEDILGSRDAKLDSLETTVARIEQKIDRLTN</sequence>
<reference evidence="1" key="1">
    <citation type="submission" date="2023-07" db="EMBL/GenBank/DDBJ databases">
        <title>Genomic Encyclopedia of Type Strains, Phase IV (KMG-IV): sequencing the most valuable type-strain genomes for metagenomic binning, comparative biology and taxonomic classification.</title>
        <authorList>
            <person name="Goeker M."/>
        </authorList>
    </citation>
    <scope>NUCLEOTIDE SEQUENCE</scope>
    <source>
        <strain evidence="1">DSM 21202</strain>
    </source>
</reference>
<dbReference type="AlphaFoldDB" id="A0AAE4AV67"/>